<dbReference type="EMBL" id="NJET01000167">
    <property type="protein sequence ID" value="PHH60025.1"/>
    <property type="molecule type" value="Genomic_DNA"/>
</dbReference>
<proteinExistence type="predicted"/>
<protein>
    <recommendedName>
        <fullName evidence="3">NAD(P)-binding domain-containing protein</fullName>
    </recommendedName>
</protein>
<dbReference type="InterPro" id="IPR036291">
    <property type="entry name" value="NAD(P)-bd_dom_sf"/>
</dbReference>
<name>A0A2C5XRX6_9HYPO</name>
<gene>
    <name evidence="1" type="ORF">CDD81_2193</name>
</gene>
<dbReference type="AlphaFoldDB" id="A0A2C5XRX6"/>
<dbReference type="OrthoDB" id="3535423at2759"/>
<dbReference type="STRING" id="1399860.A0A2C5XRX6"/>
<dbReference type="PANTHER" id="PTHR14097:SF9">
    <property type="entry name" value="EPIMERASE, PUTATIVE (AFU_ORTHOLOGUE AFUA_8G07320)-RELATED"/>
    <property type="match status" value="1"/>
</dbReference>
<organism evidence="1 2">
    <name type="scientific">Ophiocordyceps australis</name>
    <dbReference type="NCBI Taxonomy" id="1399860"/>
    <lineage>
        <taxon>Eukaryota</taxon>
        <taxon>Fungi</taxon>
        <taxon>Dikarya</taxon>
        <taxon>Ascomycota</taxon>
        <taxon>Pezizomycotina</taxon>
        <taxon>Sordariomycetes</taxon>
        <taxon>Hypocreomycetidae</taxon>
        <taxon>Hypocreales</taxon>
        <taxon>Ophiocordycipitaceae</taxon>
        <taxon>Ophiocordyceps</taxon>
    </lineage>
</organism>
<evidence type="ECO:0008006" key="3">
    <source>
        <dbReference type="Google" id="ProtNLM"/>
    </source>
</evidence>
<reference evidence="1 2" key="1">
    <citation type="submission" date="2017-06" db="EMBL/GenBank/DDBJ databases">
        <title>Ant-infecting Ophiocordyceps genomes reveal a high diversity of potential behavioral manipulation genes and a possible major role for enterotoxins.</title>
        <authorList>
            <person name="De Bekker C."/>
            <person name="Evans H.C."/>
            <person name="Brachmann A."/>
            <person name="Hughes D.P."/>
        </authorList>
    </citation>
    <scope>NUCLEOTIDE SEQUENCE [LARGE SCALE GENOMIC DNA]</scope>
    <source>
        <strain evidence="1 2">Map64</strain>
    </source>
</reference>
<comment type="caution">
    <text evidence="1">The sequence shown here is derived from an EMBL/GenBank/DDBJ whole genome shotgun (WGS) entry which is preliminary data.</text>
</comment>
<dbReference type="Gene3D" id="3.40.50.720">
    <property type="entry name" value="NAD(P)-binding Rossmann-like Domain"/>
    <property type="match status" value="1"/>
</dbReference>
<evidence type="ECO:0000313" key="2">
    <source>
        <dbReference type="Proteomes" id="UP000226192"/>
    </source>
</evidence>
<accession>A0A2C5XRX6</accession>
<evidence type="ECO:0000313" key="1">
    <source>
        <dbReference type="EMBL" id="PHH60025.1"/>
    </source>
</evidence>
<keyword evidence="2" id="KW-1185">Reference proteome</keyword>
<sequence>MKVIVTGATGNLGRFIVQHCLDHADITSVVILTRRAVAGHVESHPKVQVVMHHDFGRYPDALLQSLHGAEACLWAIGHVHQADHDKETLRHITIGLSITAAQNLSHSLADKTPNGAKFRFVFCSTRHASSSRMTLLLVNSLRRFAAEAERGLCQVADMSHGRFEAYMLRPLSLESGQHASSPLPSASAPTRRPAEVLSPLFAGMSRLCKRAMDPSRVAKAMVVVACSGWKHRFINNEALLDEPMFAP</sequence>
<dbReference type="Proteomes" id="UP000226192">
    <property type="component" value="Unassembled WGS sequence"/>
</dbReference>
<dbReference type="PANTHER" id="PTHR14097">
    <property type="entry name" value="OXIDOREDUCTASE HTATIP2"/>
    <property type="match status" value="1"/>
</dbReference>
<dbReference type="SUPFAM" id="SSF51735">
    <property type="entry name" value="NAD(P)-binding Rossmann-fold domains"/>
    <property type="match status" value="1"/>
</dbReference>